<dbReference type="STRING" id="323097.Nham_2483"/>
<dbReference type="Proteomes" id="UP000001953">
    <property type="component" value="Chromosome"/>
</dbReference>
<evidence type="ECO:0000313" key="1">
    <source>
        <dbReference type="EMBL" id="ABE63273.1"/>
    </source>
</evidence>
<dbReference type="AlphaFoldDB" id="Q1QKH4"/>
<dbReference type="InterPro" id="IPR053745">
    <property type="entry name" value="Viral_Tail_Comp_sf"/>
</dbReference>
<reference evidence="1 2" key="1">
    <citation type="submission" date="2006-03" db="EMBL/GenBank/DDBJ databases">
        <title>Complete sequence of chromosome of Nitrobacter hamburgensis X14.</title>
        <authorList>
            <consortium name="US DOE Joint Genome Institute"/>
            <person name="Copeland A."/>
            <person name="Lucas S."/>
            <person name="Lapidus A."/>
            <person name="Barry K."/>
            <person name="Detter J.C."/>
            <person name="Glavina del Rio T."/>
            <person name="Hammon N."/>
            <person name="Israni S."/>
            <person name="Dalin E."/>
            <person name="Tice H."/>
            <person name="Pitluck S."/>
            <person name="Chain P."/>
            <person name="Malfatti S."/>
            <person name="Shin M."/>
            <person name="Vergez L."/>
            <person name="Schmutz J."/>
            <person name="Larimer F."/>
            <person name="Land M."/>
            <person name="Hauser L."/>
            <person name="Kyrpides N."/>
            <person name="Ivanova N."/>
            <person name="Ward B."/>
            <person name="Arp D."/>
            <person name="Klotz M."/>
            <person name="Stein L."/>
            <person name="O'Mullan G."/>
            <person name="Starkenburg S."/>
            <person name="Sayavedra L."/>
            <person name="Poret-Peterson A.T."/>
            <person name="Gentry M.E."/>
            <person name="Bruce D."/>
            <person name="Richardson P."/>
        </authorList>
    </citation>
    <scope>NUCLEOTIDE SEQUENCE [LARGE SCALE GENOMIC DNA]</scope>
    <source>
        <strain evidence="2">DSM 10229 / NCIMB 13809 / X14</strain>
    </source>
</reference>
<protein>
    <submittedName>
        <fullName evidence="1">Uncharacterized protein</fullName>
    </submittedName>
</protein>
<dbReference type="InterPro" id="IPR021508">
    <property type="entry name" value="Gp17-like"/>
</dbReference>
<proteinExistence type="predicted"/>
<dbReference type="OrthoDB" id="7630456at2"/>
<dbReference type="KEGG" id="nha:Nham_2483"/>
<gene>
    <name evidence="1" type="ordered locus">Nham_2483</name>
</gene>
<accession>Q1QKH4</accession>
<dbReference type="Gene3D" id="3.30.2000.30">
    <property type="match status" value="1"/>
</dbReference>
<dbReference type="EMBL" id="CP000319">
    <property type="protein sequence ID" value="ABE63273.1"/>
    <property type="molecule type" value="Genomic_DNA"/>
</dbReference>
<dbReference type="RefSeq" id="WP_011510943.1">
    <property type="nucleotide sequence ID" value="NC_007964.1"/>
</dbReference>
<keyword evidence="2" id="KW-1185">Reference proteome</keyword>
<evidence type="ECO:0000313" key="2">
    <source>
        <dbReference type="Proteomes" id="UP000001953"/>
    </source>
</evidence>
<dbReference type="eggNOG" id="ENOG503299A">
    <property type="taxonomic scope" value="Bacteria"/>
</dbReference>
<dbReference type="HOGENOM" id="CLU_126531_1_0_5"/>
<name>Q1QKH4_NITHX</name>
<sequence length="137" mass="14820">MAEPSLALQKVIAGRLLGNAEIMETIGPDGILDTIGRPERERCILIGQSQAVYSGVIATVHATLHVWIKEPGLRLAKEVVGAVVDAVSFDAQIEGQYIDADDFTIADISVNDTRFIPDPDQWSHGVVNVQAIMREVA</sequence>
<dbReference type="Pfam" id="PF11367">
    <property type="entry name" value="Tail_completion_gp17"/>
    <property type="match status" value="1"/>
</dbReference>
<organism evidence="1 2">
    <name type="scientific">Nitrobacter hamburgensis (strain DSM 10229 / NCIMB 13809 / X14)</name>
    <dbReference type="NCBI Taxonomy" id="323097"/>
    <lineage>
        <taxon>Bacteria</taxon>
        <taxon>Pseudomonadati</taxon>
        <taxon>Pseudomonadota</taxon>
        <taxon>Alphaproteobacteria</taxon>
        <taxon>Hyphomicrobiales</taxon>
        <taxon>Nitrobacteraceae</taxon>
        <taxon>Nitrobacter</taxon>
    </lineage>
</organism>